<sequence length="316" mass="36182">MKISNRFIIYLILIICCSTGCLLVESRDQSLPDNDPVLCQQRIQREDCPVSPAPFEPVDDTNVIQVYYLQAPIFEGMFGNFFGKLGGYHSAVGFYDLTTGLNYTAEYDAFYEVGNGTVPNIVYVNGTKDILWCNSGIVCAVPFVNATYWDPAVYSTASKTYMATIDGATFNKYSQWMVTYNNSNPIYQTWDVWNNYNQELYIQSSTCDDFADASFAFLNSVGVQYNCSTIVKRDYVNIYSQKPVLVDYDVHKLDIISFYEVFDFRTHSFLEVLKKLVSMIGLKKYLYIQGEYYLLELNFPFIGLKYDFAPLPGCYN</sequence>
<keyword evidence="2" id="KW-0325">Glycoprotein</keyword>
<comment type="caution">
    <text evidence="4">The sequence shown here is derived from an EMBL/GenBank/DDBJ whole genome shotgun (WGS) entry which is preliminary data.</text>
</comment>
<dbReference type="GO" id="GO:0005765">
    <property type="term" value="C:lysosomal membrane"/>
    <property type="evidence" value="ECO:0007669"/>
    <property type="project" value="TreeGrafter"/>
</dbReference>
<name>A0A8J4UW79_9MYCE</name>
<protein>
    <submittedName>
        <fullName evidence="4">Uncharacterized protein</fullName>
    </submittedName>
</protein>
<dbReference type="Pfam" id="PF15014">
    <property type="entry name" value="CLN5"/>
    <property type="match status" value="1"/>
</dbReference>
<reference evidence="4" key="1">
    <citation type="submission" date="2020-01" db="EMBL/GenBank/DDBJ databases">
        <title>Development of genomics and gene disruption for Polysphondylium violaceum indicates a role for the polyketide synthase stlB in stalk morphogenesis.</title>
        <authorList>
            <person name="Narita B."/>
            <person name="Kawabe Y."/>
            <person name="Kin K."/>
            <person name="Saito T."/>
            <person name="Gibbs R."/>
            <person name="Kuspa A."/>
            <person name="Muzny D."/>
            <person name="Queller D."/>
            <person name="Richards S."/>
            <person name="Strassman J."/>
            <person name="Sucgang R."/>
            <person name="Worley K."/>
            <person name="Schaap P."/>
        </authorList>
    </citation>
    <scope>NUCLEOTIDE SEQUENCE</scope>
    <source>
        <strain evidence="4">QSvi11</strain>
    </source>
</reference>
<keyword evidence="5" id="KW-1185">Reference proteome</keyword>
<dbReference type="PANTHER" id="PTHR15380:SF2">
    <property type="entry name" value="CEROID-LIPOFUSCINOSIS NEURONAL PROTEIN 5"/>
    <property type="match status" value="1"/>
</dbReference>
<dbReference type="AlphaFoldDB" id="A0A8J4UW79"/>
<gene>
    <name evidence="4" type="ORF">CYY_001406</name>
</gene>
<dbReference type="OrthoDB" id="10005881at2759"/>
<dbReference type="GO" id="GO:0016798">
    <property type="term" value="F:hydrolase activity, acting on glycosyl bonds"/>
    <property type="evidence" value="ECO:0007669"/>
    <property type="project" value="TreeGrafter"/>
</dbReference>
<organism evidence="4 5">
    <name type="scientific">Polysphondylium violaceum</name>
    <dbReference type="NCBI Taxonomy" id="133409"/>
    <lineage>
        <taxon>Eukaryota</taxon>
        <taxon>Amoebozoa</taxon>
        <taxon>Evosea</taxon>
        <taxon>Eumycetozoa</taxon>
        <taxon>Dictyostelia</taxon>
        <taxon>Dictyosteliales</taxon>
        <taxon>Dictyosteliaceae</taxon>
        <taxon>Polysphondylium</taxon>
    </lineage>
</organism>
<dbReference type="InterPro" id="IPR026138">
    <property type="entry name" value="CLN5"/>
</dbReference>
<evidence type="ECO:0000256" key="2">
    <source>
        <dbReference type="ARBA" id="ARBA00023180"/>
    </source>
</evidence>
<accession>A0A8J4UW79</accession>
<evidence type="ECO:0000256" key="3">
    <source>
        <dbReference type="SAM" id="SignalP"/>
    </source>
</evidence>
<evidence type="ECO:0000313" key="5">
    <source>
        <dbReference type="Proteomes" id="UP000695562"/>
    </source>
</evidence>
<dbReference type="GO" id="GO:0007040">
    <property type="term" value="P:lysosome organization"/>
    <property type="evidence" value="ECO:0007669"/>
    <property type="project" value="TreeGrafter"/>
</dbReference>
<dbReference type="Proteomes" id="UP000695562">
    <property type="component" value="Unassembled WGS sequence"/>
</dbReference>
<dbReference type="PANTHER" id="PTHR15380">
    <property type="entry name" value="CEROID-LIPOFUSCINOSIS, NEURONAL 5"/>
    <property type="match status" value="1"/>
</dbReference>
<dbReference type="EMBL" id="AJWJ01000033">
    <property type="protein sequence ID" value="KAF2077281.1"/>
    <property type="molecule type" value="Genomic_DNA"/>
</dbReference>
<feature type="signal peptide" evidence="3">
    <location>
        <begin position="1"/>
        <end position="23"/>
    </location>
</feature>
<keyword evidence="3" id="KW-0732">Signal</keyword>
<feature type="chain" id="PRO_5035264254" evidence="3">
    <location>
        <begin position="24"/>
        <end position="316"/>
    </location>
</feature>
<evidence type="ECO:0000256" key="1">
    <source>
        <dbReference type="ARBA" id="ARBA00007028"/>
    </source>
</evidence>
<proteinExistence type="inferred from homology"/>
<evidence type="ECO:0000313" key="4">
    <source>
        <dbReference type="EMBL" id="KAF2077281.1"/>
    </source>
</evidence>
<comment type="similarity">
    <text evidence="1">Belongs to the CLN5 family.</text>
</comment>